<evidence type="ECO:0000313" key="2">
    <source>
        <dbReference type="Proteomes" id="UP001476798"/>
    </source>
</evidence>
<name>A0ABV0NQH8_9TELE</name>
<proteinExistence type="predicted"/>
<gene>
    <name evidence="1" type="ORF">GOODEAATRI_034374</name>
</gene>
<accession>A0ABV0NQH8</accession>
<comment type="caution">
    <text evidence="1">The sequence shown here is derived from an EMBL/GenBank/DDBJ whole genome shotgun (WGS) entry which is preliminary data.</text>
</comment>
<organism evidence="1 2">
    <name type="scientific">Goodea atripinnis</name>
    <dbReference type="NCBI Taxonomy" id="208336"/>
    <lineage>
        <taxon>Eukaryota</taxon>
        <taxon>Metazoa</taxon>
        <taxon>Chordata</taxon>
        <taxon>Craniata</taxon>
        <taxon>Vertebrata</taxon>
        <taxon>Euteleostomi</taxon>
        <taxon>Actinopterygii</taxon>
        <taxon>Neopterygii</taxon>
        <taxon>Teleostei</taxon>
        <taxon>Neoteleostei</taxon>
        <taxon>Acanthomorphata</taxon>
        <taxon>Ovalentaria</taxon>
        <taxon>Atherinomorphae</taxon>
        <taxon>Cyprinodontiformes</taxon>
        <taxon>Goodeidae</taxon>
        <taxon>Goodea</taxon>
    </lineage>
</organism>
<reference evidence="1 2" key="1">
    <citation type="submission" date="2021-06" db="EMBL/GenBank/DDBJ databases">
        <authorList>
            <person name="Palmer J.M."/>
        </authorList>
    </citation>
    <scope>NUCLEOTIDE SEQUENCE [LARGE SCALE GENOMIC DNA]</scope>
    <source>
        <strain evidence="1 2">GA_2019</strain>
        <tissue evidence="1">Muscle</tissue>
    </source>
</reference>
<protein>
    <submittedName>
        <fullName evidence="1">Uncharacterized protein</fullName>
    </submittedName>
</protein>
<evidence type="ECO:0000313" key="1">
    <source>
        <dbReference type="EMBL" id="MEQ2173660.1"/>
    </source>
</evidence>
<dbReference type="Proteomes" id="UP001476798">
    <property type="component" value="Unassembled WGS sequence"/>
</dbReference>
<sequence>MRLMDRDSTVRFGWAGNQFVSNSATFSLETLMWVRIRSNRNKASMLMRTAAGGPDRNTIRFHFNTRTRHWCRELQDGTRKTNGNHFKFQSRYRNRQQRSVHRGVVLLTEELRTTSLLQLNMNRVKLSVPAESFRDIRESLGLPA</sequence>
<dbReference type="EMBL" id="JAHRIO010048629">
    <property type="protein sequence ID" value="MEQ2173660.1"/>
    <property type="molecule type" value="Genomic_DNA"/>
</dbReference>
<keyword evidence="2" id="KW-1185">Reference proteome</keyword>